<keyword evidence="3" id="KW-1185">Reference proteome</keyword>
<keyword evidence="1" id="KW-0812">Transmembrane</keyword>
<keyword evidence="1" id="KW-0472">Membrane</keyword>
<feature type="transmembrane region" description="Helical" evidence="1">
    <location>
        <begin position="199"/>
        <end position="220"/>
    </location>
</feature>
<organism evidence="2 3">
    <name type="scientific">Nocardioides potassii</name>
    <dbReference type="NCBI Taxonomy" id="2911371"/>
    <lineage>
        <taxon>Bacteria</taxon>
        <taxon>Bacillati</taxon>
        <taxon>Actinomycetota</taxon>
        <taxon>Actinomycetes</taxon>
        <taxon>Propionibacteriales</taxon>
        <taxon>Nocardioidaceae</taxon>
        <taxon>Nocardioides</taxon>
    </lineage>
</organism>
<protein>
    <submittedName>
        <fullName evidence="2">Uncharacterized protein</fullName>
    </submittedName>
</protein>
<proteinExistence type="predicted"/>
<evidence type="ECO:0000256" key="1">
    <source>
        <dbReference type="SAM" id="Phobius"/>
    </source>
</evidence>
<evidence type="ECO:0000313" key="2">
    <source>
        <dbReference type="EMBL" id="MCF6378058.1"/>
    </source>
</evidence>
<keyword evidence="1" id="KW-1133">Transmembrane helix</keyword>
<accession>A0ABS9HCI9</accession>
<sequence length="308" mass="33815">MPDLDLHTIRRRIEPGRLVLGSALELFIRAYGAAAALSVALSDSETTGGKLGDAVRAVPNLADKYHEARYVMDHREEIQAAVTYLNEHTLPQDELQRTADESLRTLGSIETTYDEVGAARDVLQLDGISGTLDNVREAIGHIGSAYDARPDLDSLRRLAEVADQVEPFKQQVDVLIPVYYGNFFTLTDNFAGDEIVSTVFVMLLALAAAGVVGRVVGFWVRRGRPGIVAQLLQALGAKVFRPWYVRNLPYAITPPLYDAAREHLAQEIRSDPEAALDPETLAGLEEWFARRDEVRPGSAGSSPGPRPR</sequence>
<dbReference type="RefSeq" id="WP_236401808.1">
    <property type="nucleotide sequence ID" value="NZ_JAKJHZ010000006.1"/>
</dbReference>
<dbReference type="EMBL" id="JAKJHZ010000006">
    <property type="protein sequence ID" value="MCF6378058.1"/>
    <property type="molecule type" value="Genomic_DNA"/>
</dbReference>
<evidence type="ECO:0000313" key="3">
    <source>
        <dbReference type="Proteomes" id="UP001201161"/>
    </source>
</evidence>
<gene>
    <name evidence="2" type="ORF">L2K70_10610</name>
</gene>
<dbReference type="Proteomes" id="UP001201161">
    <property type="component" value="Unassembled WGS sequence"/>
</dbReference>
<name>A0ABS9HCI9_9ACTN</name>
<comment type="caution">
    <text evidence="2">The sequence shown here is derived from an EMBL/GenBank/DDBJ whole genome shotgun (WGS) entry which is preliminary data.</text>
</comment>
<reference evidence="2 3" key="1">
    <citation type="submission" date="2022-01" db="EMBL/GenBank/DDBJ databases">
        <title>Nocardioides sp. nov., an actinomycete isolated from mining soil.</title>
        <authorList>
            <person name="Liu L."/>
        </authorList>
    </citation>
    <scope>NUCLEOTIDE SEQUENCE [LARGE SCALE GENOMIC DNA]</scope>
    <source>
        <strain evidence="2 3">KLBMP 9356</strain>
    </source>
</reference>